<dbReference type="KEGG" id="sast:CD934_25575"/>
<name>A0A514JXW2_9ACTN</name>
<dbReference type="GO" id="GO:0016020">
    <property type="term" value="C:membrane"/>
    <property type="evidence" value="ECO:0007669"/>
    <property type="project" value="UniProtKB-SubCell"/>
</dbReference>
<accession>A0A7W3MB63</accession>
<dbReference type="AlphaFoldDB" id="A0A514JXW2"/>
<evidence type="ECO:0000313" key="5">
    <source>
        <dbReference type="EMBL" id="QDI71672.1"/>
    </source>
</evidence>
<dbReference type="EMBL" id="CP022310">
    <property type="protein sequence ID" value="QDI71672.1"/>
    <property type="molecule type" value="Genomic_DNA"/>
</dbReference>
<accession>A0A514JXW2</accession>
<dbReference type="Proteomes" id="UP000316215">
    <property type="component" value="Chromosome"/>
</dbReference>
<protein>
    <submittedName>
        <fullName evidence="5">Uncharacterized protein</fullName>
    </submittedName>
</protein>
<sequence>MSETTAPAATTPSAAARSARSARTSVAGAATVRGRRARVALRALQVLLALFYAIPSALPKLIAHSSAAKTFDEMGWGSTGMYAIGLLELAGAIGLLVPVLQSAAATGLAALMVGAFVVQITVLDGQYAATPLILVVPLAYMAWARRSHNADLLRLLRRRG</sequence>
<comment type="subcellular location">
    <subcellularLocation>
        <location evidence="1">Membrane</location>
        <topology evidence="1">Multi-pass membrane protein</topology>
    </subcellularLocation>
</comment>
<evidence type="ECO:0000256" key="1">
    <source>
        <dbReference type="ARBA" id="ARBA00004141"/>
    </source>
</evidence>
<evidence type="ECO:0000256" key="2">
    <source>
        <dbReference type="ARBA" id="ARBA00022692"/>
    </source>
</evidence>
<dbReference type="InterPro" id="IPR032808">
    <property type="entry name" value="DoxX"/>
</dbReference>
<dbReference type="Pfam" id="PF13564">
    <property type="entry name" value="DoxX_2"/>
    <property type="match status" value="1"/>
</dbReference>
<keyword evidence="3" id="KW-1133">Transmembrane helix</keyword>
<organism evidence="5 6">
    <name type="scientific">Streptomyces calvus</name>
    <dbReference type="NCBI Taxonomy" id="67282"/>
    <lineage>
        <taxon>Bacteria</taxon>
        <taxon>Bacillati</taxon>
        <taxon>Actinomycetota</taxon>
        <taxon>Actinomycetes</taxon>
        <taxon>Kitasatosporales</taxon>
        <taxon>Streptomycetaceae</taxon>
        <taxon>Streptomyces</taxon>
    </lineage>
</organism>
<reference evidence="5 6" key="1">
    <citation type="submission" date="2017-07" db="EMBL/GenBank/DDBJ databases">
        <title>The Complete Genome of Streptomyces asterosporus-ZSY.</title>
        <authorList>
            <person name="Zhang S."/>
        </authorList>
    </citation>
    <scope>NUCLEOTIDE SEQUENCE [LARGE SCALE GENOMIC DNA]</scope>
    <source>
        <strain evidence="5 6">DSM 41452</strain>
    </source>
</reference>
<gene>
    <name evidence="5" type="ORF">CD934_25575</name>
</gene>
<evidence type="ECO:0000256" key="4">
    <source>
        <dbReference type="ARBA" id="ARBA00023136"/>
    </source>
</evidence>
<keyword evidence="2" id="KW-0812">Transmembrane</keyword>
<keyword evidence="4" id="KW-0472">Membrane</keyword>
<proteinExistence type="predicted"/>
<evidence type="ECO:0000313" key="6">
    <source>
        <dbReference type="Proteomes" id="UP000316215"/>
    </source>
</evidence>
<dbReference type="RefSeq" id="WP_142233250.1">
    <property type="nucleotide sequence ID" value="NZ_CP022310.1"/>
</dbReference>
<evidence type="ECO:0000256" key="3">
    <source>
        <dbReference type="ARBA" id="ARBA00022989"/>
    </source>
</evidence>
<keyword evidence="6" id="KW-1185">Reference proteome</keyword>